<dbReference type="InterPro" id="IPR006219">
    <property type="entry name" value="DAHP_synth_1"/>
</dbReference>
<dbReference type="PIRSF" id="PIRSF001361">
    <property type="entry name" value="DAHP_synthase"/>
    <property type="match status" value="1"/>
</dbReference>
<keyword evidence="5 8" id="KW-0808">Transferase</keyword>
<protein>
    <recommendedName>
        <fullName evidence="8">Phospho-2-dehydro-3-deoxyheptonate aldolase</fullName>
        <ecNumber evidence="8">2.5.1.54</ecNumber>
    </recommendedName>
</protein>
<evidence type="ECO:0000256" key="8">
    <source>
        <dbReference type="PIRNR" id="PIRNR001361"/>
    </source>
</evidence>
<reference evidence="10" key="2">
    <citation type="journal article" date="2021" name="PeerJ">
        <title>Extensive microbial diversity within the chicken gut microbiome revealed by metagenomics and culture.</title>
        <authorList>
            <person name="Gilroy R."/>
            <person name="Ravi A."/>
            <person name="Getino M."/>
            <person name="Pursley I."/>
            <person name="Horton D.L."/>
            <person name="Alikhan N.F."/>
            <person name="Baker D."/>
            <person name="Gharbi K."/>
            <person name="Hall N."/>
            <person name="Watson M."/>
            <person name="Adriaenssens E.M."/>
            <person name="Foster-Nyarko E."/>
            <person name="Jarju S."/>
            <person name="Secka A."/>
            <person name="Antonio M."/>
            <person name="Oren A."/>
            <person name="Chaudhuri R.R."/>
            <person name="La Ragione R."/>
            <person name="Hildebrand F."/>
            <person name="Pallen M.J."/>
        </authorList>
    </citation>
    <scope>NUCLEOTIDE SEQUENCE</scope>
    <source>
        <strain evidence="10">9366</strain>
    </source>
</reference>
<evidence type="ECO:0000256" key="4">
    <source>
        <dbReference type="ARBA" id="ARBA00022605"/>
    </source>
</evidence>
<organism evidence="10 11">
    <name type="scientific">Candidatus Caccalectryoclostridium excrementigallinarum</name>
    <dbReference type="NCBI Taxonomy" id="2840710"/>
    <lineage>
        <taxon>Bacteria</taxon>
        <taxon>Bacillati</taxon>
        <taxon>Bacillota</taxon>
        <taxon>Clostridia</taxon>
        <taxon>Christensenellales</taxon>
        <taxon>Christensenellaceae</taxon>
        <taxon>Christensenellaceae incertae sedis</taxon>
        <taxon>Candidatus Caccalectryoclostridium</taxon>
    </lineage>
</organism>
<comment type="similarity">
    <text evidence="3 8">Belongs to the class-I DAHP synthase family.</text>
</comment>
<keyword evidence="6 8" id="KW-0057">Aromatic amino acid biosynthesis</keyword>
<feature type="domain" description="DAHP synthetase I/KDSA" evidence="9">
    <location>
        <begin position="36"/>
        <end position="333"/>
    </location>
</feature>
<dbReference type="GO" id="GO:0009073">
    <property type="term" value="P:aromatic amino acid family biosynthetic process"/>
    <property type="evidence" value="ECO:0007669"/>
    <property type="project" value="UniProtKB-KW"/>
</dbReference>
<comment type="pathway">
    <text evidence="2 8">Metabolic intermediate biosynthesis; chorismate biosynthesis; chorismate from D-erythrose 4-phosphate and phosphoenolpyruvate: step 1/7.</text>
</comment>
<gene>
    <name evidence="10" type="ORF">IAB07_04815</name>
</gene>
<evidence type="ECO:0000256" key="2">
    <source>
        <dbReference type="ARBA" id="ARBA00004688"/>
    </source>
</evidence>
<evidence type="ECO:0000256" key="1">
    <source>
        <dbReference type="ARBA" id="ARBA00003726"/>
    </source>
</evidence>
<proteinExistence type="inferred from homology"/>
<keyword evidence="4 8" id="KW-0028">Amino-acid biosynthesis</keyword>
<dbReference type="GO" id="GO:0005737">
    <property type="term" value="C:cytoplasm"/>
    <property type="evidence" value="ECO:0007669"/>
    <property type="project" value="TreeGrafter"/>
</dbReference>
<dbReference type="Proteomes" id="UP000824145">
    <property type="component" value="Unassembled WGS sequence"/>
</dbReference>
<evidence type="ECO:0000313" key="11">
    <source>
        <dbReference type="Proteomes" id="UP000824145"/>
    </source>
</evidence>
<dbReference type="InterPro" id="IPR013785">
    <property type="entry name" value="Aldolase_TIM"/>
</dbReference>
<evidence type="ECO:0000256" key="6">
    <source>
        <dbReference type="ARBA" id="ARBA00023141"/>
    </source>
</evidence>
<accession>A0A9D1SKL3</accession>
<dbReference type="AlphaFoldDB" id="A0A9D1SKL3"/>
<dbReference type="SUPFAM" id="SSF51569">
    <property type="entry name" value="Aldolase"/>
    <property type="match status" value="1"/>
</dbReference>
<dbReference type="NCBIfam" id="NF009395">
    <property type="entry name" value="PRK12755.1"/>
    <property type="match status" value="1"/>
</dbReference>
<dbReference type="PANTHER" id="PTHR21225:SF12">
    <property type="entry name" value="PHOSPHO-2-DEHYDRO-3-DEOXYHEPTONATE ALDOLASE, TYROSINE-INHIBITED"/>
    <property type="match status" value="1"/>
</dbReference>
<comment type="catalytic activity">
    <reaction evidence="7 8">
        <text>D-erythrose 4-phosphate + phosphoenolpyruvate + H2O = 7-phospho-2-dehydro-3-deoxy-D-arabino-heptonate + phosphate</text>
        <dbReference type="Rhea" id="RHEA:14717"/>
        <dbReference type="ChEBI" id="CHEBI:15377"/>
        <dbReference type="ChEBI" id="CHEBI:16897"/>
        <dbReference type="ChEBI" id="CHEBI:43474"/>
        <dbReference type="ChEBI" id="CHEBI:58394"/>
        <dbReference type="ChEBI" id="CHEBI:58702"/>
        <dbReference type="EC" id="2.5.1.54"/>
    </reaction>
</comment>
<evidence type="ECO:0000259" key="9">
    <source>
        <dbReference type="Pfam" id="PF00793"/>
    </source>
</evidence>
<sequence>MLKKVKTLLSSEEVKALTPVSERLRAIKEERDRQAEAILTGEDKRKMLIIGPCSADNEDAVCDYVARLAKVADKVKDKFLIIPRIYTNKPRTKGEGYKGILHNPDPHNAATDIQAGVIALRKMHIRAISESGLSSADEMLYPDNHVFLDDLLTYVAIGARSTEDQQHRLVASGIDLPAGFKNPMNGSVRVTLNSIYAAQIPNEFKYRQYQVKTEGNPYAHMILRGGVDVYNNNFPNYHYEDVMGAIELYEKSGLKNPAIIIDTNHSNSGKKYIEQIRIAKEIFTNMKWSEKMHTFVKGLLIESYIEDGAQPVTGTTYGMSVTDACIGWEKTERLIYDLSDMI</sequence>
<dbReference type="PANTHER" id="PTHR21225">
    <property type="entry name" value="PHOSPHO-2-DEHYDRO-3-DEOXYHEPTONATE ALDOLASE DAHP SYNTHETASE"/>
    <property type="match status" value="1"/>
</dbReference>
<comment type="function">
    <text evidence="1 8">Stereospecific condensation of phosphoenolpyruvate (PEP) and D-erythrose-4-phosphate (E4P) giving rise to 3-deoxy-D-arabino-heptulosonate-7-phosphate (DAHP).</text>
</comment>
<dbReference type="EMBL" id="DVNJ01000025">
    <property type="protein sequence ID" value="HIU63067.1"/>
    <property type="molecule type" value="Genomic_DNA"/>
</dbReference>
<dbReference type="Gene3D" id="3.20.20.70">
    <property type="entry name" value="Aldolase class I"/>
    <property type="match status" value="1"/>
</dbReference>
<dbReference type="GO" id="GO:0008652">
    <property type="term" value="P:amino acid biosynthetic process"/>
    <property type="evidence" value="ECO:0007669"/>
    <property type="project" value="UniProtKB-KW"/>
</dbReference>
<evidence type="ECO:0000256" key="3">
    <source>
        <dbReference type="ARBA" id="ARBA00007985"/>
    </source>
</evidence>
<evidence type="ECO:0000256" key="7">
    <source>
        <dbReference type="ARBA" id="ARBA00047508"/>
    </source>
</evidence>
<evidence type="ECO:0000313" key="10">
    <source>
        <dbReference type="EMBL" id="HIU63067.1"/>
    </source>
</evidence>
<name>A0A9D1SKL3_9FIRM</name>
<reference evidence="10" key="1">
    <citation type="submission" date="2020-10" db="EMBL/GenBank/DDBJ databases">
        <authorList>
            <person name="Gilroy R."/>
        </authorList>
    </citation>
    <scope>NUCLEOTIDE SEQUENCE</scope>
    <source>
        <strain evidence="10">9366</strain>
    </source>
</reference>
<evidence type="ECO:0000256" key="5">
    <source>
        <dbReference type="ARBA" id="ARBA00022679"/>
    </source>
</evidence>
<dbReference type="Pfam" id="PF00793">
    <property type="entry name" value="DAHP_synth_1"/>
    <property type="match status" value="1"/>
</dbReference>
<dbReference type="NCBIfam" id="TIGR00034">
    <property type="entry name" value="aroFGH"/>
    <property type="match status" value="1"/>
</dbReference>
<comment type="caution">
    <text evidence="10">The sequence shown here is derived from an EMBL/GenBank/DDBJ whole genome shotgun (WGS) entry which is preliminary data.</text>
</comment>
<dbReference type="InterPro" id="IPR006218">
    <property type="entry name" value="DAHP1/KDSA"/>
</dbReference>
<dbReference type="EC" id="2.5.1.54" evidence="8"/>
<dbReference type="GO" id="GO:0003849">
    <property type="term" value="F:3-deoxy-7-phosphoheptulonate synthase activity"/>
    <property type="evidence" value="ECO:0007669"/>
    <property type="project" value="UniProtKB-EC"/>
</dbReference>